<keyword evidence="2" id="KW-0865">Zymogen</keyword>
<dbReference type="AlphaFoldDB" id="A0AAW1E9C8"/>
<dbReference type="Gene3D" id="2.40.10.10">
    <property type="entry name" value="Trypsin-like serine proteases"/>
    <property type="match status" value="2"/>
</dbReference>
<evidence type="ECO:0000256" key="5">
    <source>
        <dbReference type="ARBA" id="ARBA00038868"/>
    </source>
</evidence>
<feature type="signal peptide" evidence="6">
    <location>
        <begin position="1"/>
        <end position="21"/>
    </location>
</feature>
<evidence type="ECO:0000256" key="1">
    <source>
        <dbReference type="ARBA" id="ARBA00004239"/>
    </source>
</evidence>
<protein>
    <recommendedName>
        <fullName evidence="5">trypsin</fullName>
        <ecNumber evidence="5">3.4.21.4</ecNumber>
    </recommendedName>
</protein>
<proteinExistence type="predicted"/>
<sequence length="246" mass="26835">MHPLHTCLLFHLLMFLGRSAATINGELAPENSMLYMASVQDSNGHHLCGGFLIREDFVLTAVYCDPRITHVVLGTHDLKSVNDDNKISIKEKYKHESYKKVTTGNDIMLLKLSKKVSLNGRVQTIPLPTSGMNNQDACQVAGWGAIKTGGPAVDDLRVVNVSIINLEVCTQVWGRLPDNVICAGGYGTKKGFCQGDGGGPLVCNGKAVGVVSFNNNENCNYPNVPNVYTDVSMYLPWINCVLNCYK</sequence>
<dbReference type="PANTHER" id="PTHR24271">
    <property type="entry name" value="KALLIKREIN-RELATED"/>
    <property type="match status" value="1"/>
</dbReference>
<evidence type="ECO:0000256" key="6">
    <source>
        <dbReference type="SAM" id="SignalP"/>
    </source>
</evidence>
<comment type="subcellular location">
    <subcellularLocation>
        <location evidence="1">Secreted</location>
        <location evidence="1">Extracellular space</location>
    </subcellularLocation>
</comment>
<dbReference type="GO" id="GO:0005576">
    <property type="term" value="C:extracellular region"/>
    <property type="evidence" value="ECO:0007669"/>
    <property type="project" value="UniProtKB-SubCell"/>
</dbReference>
<dbReference type="InterPro" id="IPR043504">
    <property type="entry name" value="Peptidase_S1_PA_chymotrypsin"/>
</dbReference>
<dbReference type="InterPro" id="IPR009003">
    <property type="entry name" value="Peptidase_S1_PA"/>
</dbReference>
<keyword evidence="3" id="KW-1015">Disulfide bond</keyword>
<keyword evidence="9" id="KW-1185">Reference proteome</keyword>
<keyword evidence="6" id="KW-0732">Signal</keyword>
<dbReference type="PRINTS" id="PR00722">
    <property type="entry name" value="CHYMOTRYPSIN"/>
</dbReference>
<evidence type="ECO:0000256" key="2">
    <source>
        <dbReference type="ARBA" id="ARBA00023145"/>
    </source>
</evidence>
<accession>A0AAW1E9C8</accession>
<gene>
    <name evidence="8" type="ORF">VZT92_021878</name>
</gene>
<feature type="chain" id="PRO_5043957095" description="trypsin" evidence="6">
    <location>
        <begin position="22"/>
        <end position="246"/>
    </location>
</feature>
<dbReference type="GO" id="GO:0006508">
    <property type="term" value="P:proteolysis"/>
    <property type="evidence" value="ECO:0007669"/>
    <property type="project" value="InterPro"/>
</dbReference>
<dbReference type="SMART" id="SM00020">
    <property type="entry name" value="Tryp_SPc"/>
    <property type="match status" value="1"/>
</dbReference>
<dbReference type="PROSITE" id="PS50240">
    <property type="entry name" value="TRYPSIN_DOM"/>
    <property type="match status" value="1"/>
</dbReference>
<dbReference type="GO" id="GO:0004252">
    <property type="term" value="F:serine-type endopeptidase activity"/>
    <property type="evidence" value="ECO:0007669"/>
    <property type="project" value="UniProtKB-EC"/>
</dbReference>
<evidence type="ECO:0000313" key="8">
    <source>
        <dbReference type="EMBL" id="KAK9519131.1"/>
    </source>
</evidence>
<name>A0AAW1E9C8_ZOAVI</name>
<dbReference type="FunFam" id="2.40.10.10:FF:000005">
    <property type="entry name" value="Serine protease 37"/>
    <property type="match status" value="1"/>
</dbReference>
<dbReference type="Proteomes" id="UP001488805">
    <property type="component" value="Unassembled WGS sequence"/>
</dbReference>
<evidence type="ECO:0000259" key="7">
    <source>
        <dbReference type="PROSITE" id="PS50240"/>
    </source>
</evidence>
<dbReference type="InterPro" id="IPR001314">
    <property type="entry name" value="Peptidase_S1A"/>
</dbReference>
<evidence type="ECO:0000256" key="3">
    <source>
        <dbReference type="ARBA" id="ARBA00023157"/>
    </source>
</evidence>
<dbReference type="EMBL" id="JBCEZU010000434">
    <property type="protein sequence ID" value="KAK9519131.1"/>
    <property type="molecule type" value="Genomic_DNA"/>
</dbReference>
<comment type="catalytic activity">
    <reaction evidence="4">
        <text>Preferential cleavage: Arg-|-Xaa, Lys-|-Xaa.</text>
        <dbReference type="EC" id="3.4.21.4"/>
    </reaction>
</comment>
<dbReference type="PANTHER" id="PTHR24271:SF87">
    <property type="entry name" value="ARGININE ESTERASE-LIKE-RELATED"/>
    <property type="match status" value="1"/>
</dbReference>
<dbReference type="SUPFAM" id="SSF50494">
    <property type="entry name" value="Trypsin-like serine proteases"/>
    <property type="match status" value="1"/>
</dbReference>
<dbReference type="InterPro" id="IPR001254">
    <property type="entry name" value="Trypsin_dom"/>
</dbReference>
<reference evidence="8 9" key="1">
    <citation type="journal article" date="2024" name="Genome Biol. Evol.">
        <title>Chromosome-level genome assembly of the viviparous eelpout Zoarces viviparus.</title>
        <authorList>
            <person name="Fuhrmann N."/>
            <person name="Brasseur M.V."/>
            <person name="Bakowski C.E."/>
            <person name="Podsiadlowski L."/>
            <person name="Prost S."/>
            <person name="Krehenwinkel H."/>
            <person name="Mayer C."/>
        </authorList>
    </citation>
    <scope>NUCLEOTIDE SEQUENCE [LARGE SCALE GENOMIC DNA]</scope>
    <source>
        <strain evidence="8">NO-MEL_2022_Ind0_liver</strain>
    </source>
</reference>
<evidence type="ECO:0000256" key="4">
    <source>
        <dbReference type="ARBA" id="ARBA00036320"/>
    </source>
</evidence>
<comment type="caution">
    <text evidence="8">The sequence shown here is derived from an EMBL/GenBank/DDBJ whole genome shotgun (WGS) entry which is preliminary data.</text>
</comment>
<dbReference type="CDD" id="cd00190">
    <property type="entry name" value="Tryp_SPc"/>
    <property type="match status" value="1"/>
</dbReference>
<feature type="domain" description="Peptidase S1" evidence="7">
    <location>
        <begin position="22"/>
        <end position="243"/>
    </location>
</feature>
<organism evidence="8 9">
    <name type="scientific">Zoarces viviparus</name>
    <name type="common">Viviparous eelpout</name>
    <name type="synonym">Blennius viviparus</name>
    <dbReference type="NCBI Taxonomy" id="48416"/>
    <lineage>
        <taxon>Eukaryota</taxon>
        <taxon>Metazoa</taxon>
        <taxon>Chordata</taxon>
        <taxon>Craniata</taxon>
        <taxon>Vertebrata</taxon>
        <taxon>Euteleostomi</taxon>
        <taxon>Actinopterygii</taxon>
        <taxon>Neopterygii</taxon>
        <taxon>Teleostei</taxon>
        <taxon>Neoteleostei</taxon>
        <taxon>Acanthomorphata</taxon>
        <taxon>Eupercaria</taxon>
        <taxon>Perciformes</taxon>
        <taxon>Cottioidei</taxon>
        <taxon>Zoarcales</taxon>
        <taxon>Zoarcidae</taxon>
        <taxon>Zoarcinae</taxon>
        <taxon>Zoarces</taxon>
    </lineage>
</organism>
<dbReference type="EC" id="3.4.21.4" evidence="5"/>
<evidence type="ECO:0000313" key="9">
    <source>
        <dbReference type="Proteomes" id="UP001488805"/>
    </source>
</evidence>
<dbReference type="Pfam" id="PF00089">
    <property type="entry name" value="Trypsin"/>
    <property type="match status" value="1"/>
</dbReference>